<dbReference type="EMBL" id="LC371242">
    <property type="protein sequence ID" value="BBC78340.1"/>
    <property type="molecule type" value="Genomic_DNA"/>
</dbReference>
<dbReference type="Proteomes" id="UP000250157">
    <property type="component" value="Segment"/>
</dbReference>
<proteinExistence type="predicted"/>
<reference evidence="1 2" key="1">
    <citation type="submission" date="2018-02" db="EMBL/GenBank/DDBJ databases">
        <title>Full genome sequencing of a novel polyvalent bacteriophage as one of T4-Family member.</title>
        <authorList>
            <person name="Kawasaki T."/>
            <person name="Saad A.M."/>
            <person name="Yamada T."/>
        </authorList>
    </citation>
    <scope>NUCLEOTIDE SEQUENCE [LARGE SCALE GENOMIC DNA]</scope>
    <source>
        <strain evidence="1 2">EcS1</strain>
    </source>
</reference>
<sequence>MSPEDKVKIKDTVRYSMSQDPEQDLEEVTDRCIPAIIAERYVADHLDGYINHGGENLKDPYTYAYDVLAHPKYSGLRVEVKTSMLNPERIGQKQWVGCTTGQFGRYPGGYGINLGPFIEFSVSDVIIIFRVEKMGPGAYRLIPYVLADKMAFKKEAGLVAKSNFTGWYISGRVDWGWEDSCACKVFTTSD</sequence>
<dbReference type="RefSeq" id="YP_010090987.1">
    <property type="nucleotide sequence ID" value="NC_055721.1"/>
</dbReference>
<evidence type="ECO:0000313" key="2">
    <source>
        <dbReference type="Proteomes" id="UP000250157"/>
    </source>
</evidence>
<dbReference type="GeneID" id="65108479"/>
<accession>A0A2Z5ZCF7</accession>
<keyword evidence="1" id="KW-0255">Endonuclease</keyword>
<keyword evidence="2" id="KW-1185">Reference proteome</keyword>
<dbReference type="GO" id="GO:0004519">
    <property type="term" value="F:endonuclease activity"/>
    <property type="evidence" value="ECO:0007669"/>
    <property type="project" value="UniProtKB-KW"/>
</dbReference>
<name>A0A2Z5ZCF7_9CAUD</name>
<protein>
    <submittedName>
        <fullName evidence="1">Endonuclease IV</fullName>
    </submittedName>
</protein>
<organism evidence="1 2">
    <name type="scientific">Escherichia phage EcS1</name>
    <dbReference type="NCBI Taxonomy" id="2083276"/>
    <lineage>
        <taxon>Viruses</taxon>
        <taxon>Duplodnaviria</taxon>
        <taxon>Heunggongvirae</taxon>
        <taxon>Uroviricota</taxon>
        <taxon>Caudoviricetes</taxon>
        <taxon>Pantevenvirales</taxon>
        <taxon>Straboviridae</taxon>
        <taxon>Tevenvirinae</taxon>
        <taxon>Kagamiyamavirus</taxon>
        <taxon>Kagamiyamavirus ecs1</taxon>
    </lineage>
</organism>
<dbReference type="KEGG" id="vg:65108479"/>
<keyword evidence="1" id="KW-0378">Hydrolase</keyword>
<evidence type="ECO:0000313" key="1">
    <source>
        <dbReference type="EMBL" id="BBC78340.1"/>
    </source>
</evidence>
<keyword evidence="1" id="KW-0540">Nuclease</keyword>